<sequence length="81" mass="9775">MTEYWCYTRRFSRCRGVGRDRSFRCRCAQGLTFWPRSPFQGQHKRCAKRLTVLSCNMKPIEYRITRQQKSSAGFFRLLRVC</sequence>
<evidence type="ECO:0000313" key="3">
    <source>
        <dbReference type="Proteomes" id="UP000234412"/>
    </source>
</evidence>
<reference evidence="3 4" key="1">
    <citation type="submission" date="2017-11" db="EMBL/GenBank/DDBJ databases">
        <authorList>
            <person name="Han C.G."/>
        </authorList>
    </citation>
    <scope>NUCLEOTIDE SEQUENCE [LARGE SCALE GENOMIC DNA]</scope>
    <source>
        <strain evidence="2 4">A5</strain>
        <strain evidence="1 3">A8</strain>
    </source>
</reference>
<dbReference type="Proteomes" id="UP000234473">
    <property type="component" value="Unassembled WGS sequence"/>
</dbReference>
<organism evidence="1 3">
    <name type="scientific">Klebsiella variicola</name>
    <dbReference type="NCBI Taxonomy" id="244366"/>
    <lineage>
        <taxon>Bacteria</taxon>
        <taxon>Pseudomonadati</taxon>
        <taxon>Pseudomonadota</taxon>
        <taxon>Gammaproteobacteria</taxon>
        <taxon>Enterobacterales</taxon>
        <taxon>Enterobacteriaceae</taxon>
        <taxon>Klebsiella/Raoultella group</taxon>
        <taxon>Klebsiella</taxon>
        <taxon>Klebsiella pneumoniae complex</taxon>
    </lineage>
</organism>
<protein>
    <submittedName>
        <fullName evidence="1">Uncharacterized protein</fullName>
    </submittedName>
</protein>
<gene>
    <name evidence="2" type="ORF">CWM98_32990</name>
    <name evidence="1" type="ORF">CWN47_01905</name>
</gene>
<reference evidence="3 4" key="2">
    <citation type="submission" date="2018-01" db="EMBL/GenBank/DDBJ databases">
        <title>Genomic study of Klebsiella pneumoniae.</title>
        <authorList>
            <person name="Yang Y."/>
            <person name="Bicalho R."/>
        </authorList>
    </citation>
    <scope>NUCLEOTIDE SEQUENCE [LARGE SCALE GENOMIC DNA]</scope>
    <source>
        <strain evidence="2 4">A5</strain>
        <strain evidence="1 3">A8</strain>
    </source>
</reference>
<evidence type="ECO:0000313" key="4">
    <source>
        <dbReference type="Proteomes" id="UP000234473"/>
    </source>
</evidence>
<evidence type="ECO:0000313" key="2">
    <source>
        <dbReference type="EMBL" id="PLP38375.1"/>
    </source>
</evidence>
<dbReference type="AlphaFoldDB" id="A0A2G5AK92"/>
<dbReference type="EMBL" id="PIDP01000022">
    <property type="protein sequence ID" value="PLM97671.1"/>
    <property type="molecule type" value="Genomic_DNA"/>
</dbReference>
<dbReference type="EMBL" id="PICB01002585">
    <property type="protein sequence ID" value="PLP38375.1"/>
    <property type="molecule type" value="Genomic_DNA"/>
</dbReference>
<dbReference type="Proteomes" id="UP000234412">
    <property type="component" value="Unassembled WGS sequence"/>
</dbReference>
<evidence type="ECO:0000313" key="1">
    <source>
        <dbReference type="EMBL" id="PLM97671.1"/>
    </source>
</evidence>
<comment type="caution">
    <text evidence="1">The sequence shown here is derived from an EMBL/GenBank/DDBJ whole genome shotgun (WGS) entry which is preliminary data.</text>
</comment>
<name>A0A2G5AK92_KLEVA</name>
<proteinExistence type="predicted"/>
<accession>A0A2G5AK92</accession>